<sequence>MTHTARQLVSRIFAHDVDGLVSFYERVTGLEAARHHPLFAELSVGSATLAIASTQTASALGQPVTVAGDRALCLDFLVDDVDACFTELRTEGVPLLGEPTTMPWGNRSLLLRDPDGRLINLFTPVTAEARRRFGLDHAASSGG</sequence>
<dbReference type="Pfam" id="PF00903">
    <property type="entry name" value="Glyoxalase"/>
    <property type="match status" value="1"/>
</dbReference>
<organism evidence="2 3">
    <name type="scientific">Microlunatus kandeliicorticis</name>
    <dbReference type="NCBI Taxonomy" id="1759536"/>
    <lineage>
        <taxon>Bacteria</taxon>
        <taxon>Bacillati</taxon>
        <taxon>Actinomycetota</taxon>
        <taxon>Actinomycetes</taxon>
        <taxon>Propionibacteriales</taxon>
        <taxon>Propionibacteriaceae</taxon>
        <taxon>Microlunatus</taxon>
    </lineage>
</organism>
<protein>
    <submittedName>
        <fullName evidence="2">Catechol 2,3-dioxygenase-like lactoylglutathione lyase family enzyme</fullName>
    </submittedName>
</protein>
<gene>
    <name evidence="2" type="ORF">FHX74_002367</name>
</gene>
<dbReference type="Gene3D" id="3.10.180.10">
    <property type="entry name" value="2,3-Dihydroxybiphenyl 1,2-Dioxygenase, domain 1"/>
    <property type="match status" value="1"/>
</dbReference>
<dbReference type="PROSITE" id="PS51819">
    <property type="entry name" value="VOC"/>
    <property type="match status" value="1"/>
</dbReference>
<dbReference type="GO" id="GO:0051213">
    <property type="term" value="F:dioxygenase activity"/>
    <property type="evidence" value="ECO:0007669"/>
    <property type="project" value="UniProtKB-KW"/>
</dbReference>
<dbReference type="InterPro" id="IPR004360">
    <property type="entry name" value="Glyas_Fos-R_dOase_dom"/>
</dbReference>
<dbReference type="RefSeq" id="WP_182560293.1">
    <property type="nucleotide sequence ID" value="NZ_JACGWT010000003.1"/>
</dbReference>
<keyword evidence="3" id="KW-1185">Reference proteome</keyword>
<dbReference type="AlphaFoldDB" id="A0A7W3IT61"/>
<dbReference type="GO" id="GO:0016829">
    <property type="term" value="F:lyase activity"/>
    <property type="evidence" value="ECO:0007669"/>
    <property type="project" value="UniProtKB-KW"/>
</dbReference>
<proteinExistence type="predicted"/>
<comment type="caution">
    <text evidence="2">The sequence shown here is derived from an EMBL/GenBank/DDBJ whole genome shotgun (WGS) entry which is preliminary data.</text>
</comment>
<keyword evidence="2" id="KW-0560">Oxidoreductase</keyword>
<dbReference type="InterPro" id="IPR037523">
    <property type="entry name" value="VOC_core"/>
</dbReference>
<keyword evidence="2" id="KW-0223">Dioxygenase</keyword>
<evidence type="ECO:0000313" key="3">
    <source>
        <dbReference type="Proteomes" id="UP000523079"/>
    </source>
</evidence>
<feature type="domain" description="VOC" evidence="1">
    <location>
        <begin position="4"/>
        <end position="124"/>
    </location>
</feature>
<dbReference type="Proteomes" id="UP000523079">
    <property type="component" value="Unassembled WGS sequence"/>
</dbReference>
<dbReference type="SUPFAM" id="SSF54593">
    <property type="entry name" value="Glyoxalase/Bleomycin resistance protein/Dihydroxybiphenyl dioxygenase"/>
    <property type="match status" value="1"/>
</dbReference>
<evidence type="ECO:0000313" key="2">
    <source>
        <dbReference type="EMBL" id="MBA8794748.1"/>
    </source>
</evidence>
<evidence type="ECO:0000259" key="1">
    <source>
        <dbReference type="PROSITE" id="PS51819"/>
    </source>
</evidence>
<dbReference type="InterPro" id="IPR029068">
    <property type="entry name" value="Glyas_Bleomycin-R_OHBP_Dase"/>
</dbReference>
<accession>A0A7W3IT61</accession>
<dbReference type="EMBL" id="JACGWT010000003">
    <property type="protein sequence ID" value="MBA8794748.1"/>
    <property type="molecule type" value="Genomic_DNA"/>
</dbReference>
<keyword evidence="2" id="KW-0456">Lyase</keyword>
<reference evidence="2 3" key="1">
    <citation type="submission" date="2020-07" db="EMBL/GenBank/DDBJ databases">
        <title>Sequencing the genomes of 1000 actinobacteria strains.</title>
        <authorList>
            <person name="Klenk H.-P."/>
        </authorList>
    </citation>
    <scope>NUCLEOTIDE SEQUENCE [LARGE SCALE GENOMIC DNA]</scope>
    <source>
        <strain evidence="2 3">DSM 100723</strain>
    </source>
</reference>
<name>A0A7W3IT61_9ACTN</name>